<organism evidence="9">
    <name type="scientific">freshwater metagenome</name>
    <dbReference type="NCBI Taxonomy" id="449393"/>
    <lineage>
        <taxon>unclassified sequences</taxon>
        <taxon>metagenomes</taxon>
        <taxon>ecological metagenomes</taxon>
    </lineage>
</organism>
<dbReference type="EMBL" id="CAEZXS010000288">
    <property type="protein sequence ID" value="CAB4716916.1"/>
    <property type="molecule type" value="Genomic_DNA"/>
</dbReference>
<protein>
    <submittedName>
        <fullName evidence="9">Unannotated protein</fullName>
    </submittedName>
</protein>
<evidence type="ECO:0000256" key="4">
    <source>
        <dbReference type="ARBA" id="ARBA00022989"/>
    </source>
</evidence>
<evidence type="ECO:0000256" key="5">
    <source>
        <dbReference type="ARBA" id="ARBA00023136"/>
    </source>
</evidence>
<dbReference type="Gene3D" id="3.40.50.1000">
    <property type="entry name" value="HAD superfamily/HAD-like"/>
    <property type="match status" value="1"/>
</dbReference>
<dbReference type="SUPFAM" id="SSF56784">
    <property type="entry name" value="HAD-like"/>
    <property type="match status" value="1"/>
</dbReference>
<dbReference type="InterPro" id="IPR050510">
    <property type="entry name" value="Cation_transp_ATPase_P-type"/>
</dbReference>
<evidence type="ECO:0000313" key="9">
    <source>
        <dbReference type="EMBL" id="CAB4716916.1"/>
    </source>
</evidence>
<feature type="transmembrane region" description="Helical" evidence="7">
    <location>
        <begin position="215"/>
        <end position="236"/>
    </location>
</feature>
<dbReference type="GO" id="GO:0016887">
    <property type="term" value="F:ATP hydrolysis activity"/>
    <property type="evidence" value="ECO:0007669"/>
    <property type="project" value="InterPro"/>
</dbReference>
<dbReference type="PRINTS" id="PR00120">
    <property type="entry name" value="HATPASE"/>
</dbReference>
<dbReference type="PANTHER" id="PTHR43294">
    <property type="entry name" value="SODIUM/POTASSIUM-TRANSPORTING ATPASE SUBUNIT ALPHA"/>
    <property type="match status" value="1"/>
</dbReference>
<dbReference type="InterPro" id="IPR023298">
    <property type="entry name" value="ATPase_P-typ_TM_dom_sf"/>
</dbReference>
<dbReference type="PANTHER" id="PTHR43294:SF21">
    <property type="entry name" value="CATION TRANSPORTING ATPASE"/>
    <property type="match status" value="1"/>
</dbReference>
<dbReference type="Pfam" id="PF00689">
    <property type="entry name" value="Cation_ATPase_C"/>
    <property type="match status" value="1"/>
</dbReference>
<feature type="transmembrane region" description="Helical" evidence="7">
    <location>
        <begin position="139"/>
        <end position="164"/>
    </location>
</feature>
<dbReference type="InterPro" id="IPR036412">
    <property type="entry name" value="HAD-like_sf"/>
</dbReference>
<feature type="transmembrane region" description="Helical" evidence="7">
    <location>
        <begin position="176"/>
        <end position="194"/>
    </location>
</feature>
<dbReference type="GO" id="GO:0005524">
    <property type="term" value="F:ATP binding"/>
    <property type="evidence" value="ECO:0007669"/>
    <property type="project" value="InterPro"/>
</dbReference>
<dbReference type="PRINTS" id="PR00119">
    <property type="entry name" value="CATATPASE"/>
</dbReference>
<dbReference type="GO" id="GO:0005886">
    <property type="term" value="C:plasma membrane"/>
    <property type="evidence" value="ECO:0007669"/>
    <property type="project" value="UniProtKB-SubCell"/>
</dbReference>
<dbReference type="InterPro" id="IPR001757">
    <property type="entry name" value="P_typ_ATPase"/>
</dbReference>
<evidence type="ECO:0000256" key="2">
    <source>
        <dbReference type="ARBA" id="ARBA00022475"/>
    </source>
</evidence>
<feature type="transmembrane region" description="Helical" evidence="7">
    <location>
        <begin position="248"/>
        <end position="266"/>
    </location>
</feature>
<sequence>MTGDGVNDGPALRKADIGIAMGASGTDVAREAADLVLLDDNFATIVAAIEEGRATFTNIRRFLTYHLTDNVAELTPFLIWGLSGGRFPLAIGVLQVLCLDIVTDLLPALALGAEPPSPGLLSRPLTGRHLIDSSLLRRVFGVLGPTEAVIEMAAFVTGLVAVGWRPGDPFPTGEQLLAASGAAFAAVVLGQVANAHACRSATRPPWRLGWTSNHLMNLALLVQLLLLVGLLAIPPVAKFLGQSVPSPAAALVACSAIPALLVVDALHKRLRSKRPHPNQVPESQPTAAAGNYSPVG</sequence>
<proteinExistence type="predicted"/>
<evidence type="ECO:0000256" key="1">
    <source>
        <dbReference type="ARBA" id="ARBA00004651"/>
    </source>
</evidence>
<dbReference type="SUPFAM" id="SSF81665">
    <property type="entry name" value="Calcium ATPase, transmembrane domain M"/>
    <property type="match status" value="1"/>
</dbReference>
<feature type="region of interest" description="Disordered" evidence="6">
    <location>
        <begin position="272"/>
        <end position="296"/>
    </location>
</feature>
<dbReference type="Gene3D" id="1.20.1110.10">
    <property type="entry name" value="Calcium-transporting ATPase, transmembrane domain"/>
    <property type="match status" value="1"/>
</dbReference>
<accession>A0A6J6R1P2</accession>
<keyword evidence="3 7" id="KW-0812">Transmembrane</keyword>
<evidence type="ECO:0000256" key="3">
    <source>
        <dbReference type="ARBA" id="ARBA00022692"/>
    </source>
</evidence>
<keyword evidence="2" id="KW-1003">Cell membrane</keyword>
<keyword evidence="5 7" id="KW-0472">Membrane</keyword>
<dbReference type="InterPro" id="IPR023214">
    <property type="entry name" value="HAD_sf"/>
</dbReference>
<comment type="subcellular location">
    <subcellularLocation>
        <location evidence="1">Cell membrane</location>
        <topology evidence="1">Multi-pass membrane protein</topology>
    </subcellularLocation>
</comment>
<dbReference type="InterPro" id="IPR006068">
    <property type="entry name" value="ATPase_P-typ_cation-transptr_C"/>
</dbReference>
<feature type="domain" description="Cation-transporting P-type ATPase C-terminal" evidence="8">
    <location>
        <begin position="88"/>
        <end position="269"/>
    </location>
</feature>
<dbReference type="NCBIfam" id="TIGR01494">
    <property type="entry name" value="ATPase_P-type"/>
    <property type="match status" value="1"/>
</dbReference>
<gene>
    <name evidence="9" type="ORF">UFOPK2582_01714</name>
</gene>
<evidence type="ECO:0000259" key="8">
    <source>
        <dbReference type="Pfam" id="PF00689"/>
    </source>
</evidence>
<evidence type="ECO:0000256" key="6">
    <source>
        <dbReference type="SAM" id="MobiDB-lite"/>
    </source>
</evidence>
<reference evidence="9" key="1">
    <citation type="submission" date="2020-05" db="EMBL/GenBank/DDBJ databases">
        <authorList>
            <person name="Chiriac C."/>
            <person name="Salcher M."/>
            <person name="Ghai R."/>
            <person name="Kavagutti S V."/>
        </authorList>
    </citation>
    <scope>NUCLEOTIDE SEQUENCE</scope>
</reference>
<evidence type="ECO:0000256" key="7">
    <source>
        <dbReference type="SAM" id="Phobius"/>
    </source>
</evidence>
<name>A0A6J6R1P2_9ZZZZ</name>
<keyword evidence="4 7" id="KW-1133">Transmembrane helix</keyword>
<dbReference type="AlphaFoldDB" id="A0A6J6R1P2"/>